<gene>
    <name evidence="1" type="primary">SAC7</name>
    <name evidence="1" type="ORF">IWW38_001616</name>
</gene>
<comment type="caution">
    <text evidence="1">The sequence shown here is derived from an EMBL/GenBank/DDBJ whole genome shotgun (WGS) entry which is preliminary data.</text>
</comment>
<dbReference type="EMBL" id="JANBVB010000097">
    <property type="protein sequence ID" value="KAJ2897752.1"/>
    <property type="molecule type" value="Genomic_DNA"/>
</dbReference>
<evidence type="ECO:0000313" key="2">
    <source>
        <dbReference type="Proteomes" id="UP001139981"/>
    </source>
</evidence>
<protein>
    <submittedName>
        <fullName evidence="1">GTPase activating protein (GAP) for Rho1p</fullName>
    </submittedName>
</protein>
<dbReference type="Proteomes" id="UP001139981">
    <property type="component" value="Unassembled WGS sequence"/>
</dbReference>
<accession>A0ACC1M694</accession>
<name>A0ACC1M694_9FUNG</name>
<proteinExistence type="predicted"/>
<keyword evidence="2" id="KW-1185">Reference proteome</keyword>
<organism evidence="1 2">
    <name type="scientific">Coemansia aciculifera</name>
    <dbReference type="NCBI Taxonomy" id="417176"/>
    <lineage>
        <taxon>Eukaryota</taxon>
        <taxon>Fungi</taxon>
        <taxon>Fungi incertae sedis</taxon>
        <taxon>Zoopagomycota</taxon>
        <taxon>Kickxellomycotina</taxon>
        <taxon>Kickxellomycetes</taxon>
        <taxon>Kickxellales</taxon>
        <taxon>Kickxellaceae</taxon>
        <taxon>Coemansia</taxon>
    </lineage>
</organism>
<sequence>MNAAEGRSSSAPRQKSPRGSVRSGSTSSSHSSTNSERYHLASTDGTPESEEHAHYTNVQMVGEGAGGTPHFASTQQQHFSDSHSSLRRSILPQPHKGHSIAVPQTVTATIVDPTAMAGMSGAGRPYSGHASLTDVPARVQTRHFSSGNYDADYNSHRAPQPTLAALALADSRGHLDSGLGYYQQPHRIMTNFGHGHGFRSEPASGAGSPTNRTPAGHGTISADNTVTMGYHTRTPPSASALGVMFSAPMAQRSSNDGGRSMDRDYVAFAASEAKLRGVRHAGSAAARSPAMSDILHDAHHFHQHRSGFSSGSSPQIPDGGRGFYSGDDSSQAGASRSQLSVLPENVSIKSFHDERGNENNRHMAQSSTEFAPHASSSPSISAAAASLTAASSFSFRNSQTQFASSHPLPSQSSYGSNSNNRHSTATTTTATNRDSMFLRLKEKMKSFKPRSRPQSDNFADRRSAAGAPHGAAGSQPLPTSILGSPSFNKANRGTSTSSEPLLFGMSLSSAVKVAGVHVGSVAESGEICIVPTVVAVCGRHLCEQGQQTQGIFRVNGSMKRVQLLQDEFCERPLYGRHVEWSKYTLHDAATILRRYLISLPESVISAAHYNAFLDKLAESLSDSEKAHDYSLLIGKMTPESRHTLLYMLELLSVFARADNCALTLMNASNLAAVLQPCLLVHPGHVANPHEYSKAKDVVEFLIEHASELHTTKGPLSTAHQPDTTENVDDPQQQQQQQQHGDGFVMVGQSGLSGRGGFGAGLIIATVKAGRNPDGEHGRGIASDDGTTLHAVTRDSGLATVHSADSAIPPQPVKANFSATTVVSSTSQTAPDVSQQARSAAESSLDVPGLLPPARDSSMANANLNMSTPTMGRAGSSRGHVARPLGSVTARLFDPTITPQQPSDDVSNQVTTNLRQLRLADVSDDSDANLSPDMSSAGSPFMGSFTSWPSNRSSMALSSVQYQYTRSPLTPQQMHESAVLVGDRSERDMGSSPRPRRSQSFAVPVRPNDDMSGAFTVHAKLEEVPMPSEEKLHKDMMDRSNMAVQARRGTTGERRAGHVNVNVAPAALLDSTLPRARPLPTIPTAGNMARSATDVPVSQGPSGRLYHGSSGLPASRTMGAEPSSGSSQHMLSSSSGAFHLYPQPQANRMASSAAKIATRSPPRQAPPELLPSSSAQSRAAAAGQPHVVRANLAHYGSPVPSVGRTSWLSDSVPEEELEREFMSVTANAVDSSTTKAGDRADEDVRAVAPSVPYLMNRYSEAQQHKLHPIGRADPMSVVVRQQQQQSKGVSGGDSKAGISRLKNIFRIKHSGGSSSGGEESERAGAVRGQTPVFSSDAQSGGGRRHKSNQGSTYSPSLTSRSEVESVTRQFHPTTTTSAVSRAGGGVSTPPPPPPSSLLAMQQSAGVSTREVSVSNSFEAANRIQVVVPAAHLSMVYPDSPMSKTDTLRRTSIESVTRNHLNRSGHAYLVDPDQELAEEDETELVDDERHYSSSRQAAENNSGGGDGGLSHLGFRGANLHPAASNSTTLHSASYAHQQNKAYGGHPQQQQQWGGVNPRNSSLRGAVESPLHHPWHGSNQQPFQPYHMRVHTPSALGAVPTAPTPSNSSGGGDQQQRRMYAMHRLAGSDTRIDGGGGAIGDSSVFVLPSISNGSPLLSGFDFGGGGGERSPPPSSNLAHYATMMHGSGLQHRSGGGGRRQSTRRSIVGDGEFEDYVDVTTGSVASNSPRRSRSLRNTITSLRRKLSKSSRNGGGATGHSNAHSSSPDMSPTAMDDIGMATAAH</sequence>
<evidence type="ECO:0000313" key="1">
    <source>
        <dbReference type="EMBL" id="KAJ2897752.1"/>
    </source>
</evidence>
<reference evidence="1" key="1">
    <citation type="submission" date="2022-07" db="EMBL/GenBank/DDBJ databases">
        <title>Phylogenomic reconstructions and comparative analyses of Kickxellomycotina fungi.</title>
        <authorList>
            <person name="Reynolds N.K."/>
            <person name="Stajich J.E."/>
            <person name="Barry K."/>
            <person name="Grigoriev I.V."/>
            <person name="Crous P."/>
            <person name="Smith M.E."/>
        </authorList>
    </citation>
    <scope>NUCLEOTIDE SEQUENCE</scope>
    <source>
        <strain evidence="1">CBS 190363</strain>
    </source>
</reference>